<proteinExistence type="predicted"/>
<reference evidence="2" key="1">
    <citation type="submission" date="2018-09" db="EMBL/GenBank/DDBJ databases">
        <title>Genome sequencing of strain 2DFWR-13.</title>
        <authorList>
            <person name="Heo J."/>
            <person name="Kim S.-J."/>
            <person name="Kwon S.-W."/>
        </authorList>
    </citation>
    <scope>NUCLEOTIDE SEQUENCE [LARGE SCALE GENOMIC DNA]</scope>
    <source>
        <strain evidence="2">2DFWR-13</strain>
    </source>
</reference>
<dbReference type="KEGG" id="lyd:D7I47_09530"/>
<dbReference type="Proteomes" id="UP000278886">
    <property type="component" value="Chromosome"/>
</dbReference>
<dbReference type="OrthoDB" id="5120193at2"/>
<organism evidence="1 2">
    <name type="scientific">Protaetiibacter intestinalis</name>
    <dbReference type="NCBI Taxonomy" id="2419774"/>
    <lineage>
        <taxon>Bacteria</taxon>
        <taxon>Bacillati</taxon>
        <taxon>Actinomycetota</taxon>
        <taxon>Actinomycetes</taxon>
        <taxon>Micrococcales</taxon>
        <taxon>Microbacteriaceae</taxon>
        <taxon>Protaetiibacter</taxon>
    </lineage>
</organism>
<dbReference type="EMBL" id="CP032630">
    <property type="protein sequence ID" value="AYF98473.1"/>
    <property type="molecule type" value="Genomic_DNA"/>
</dbReference>
<evidence type="ECO:0000313" key="1">
    <source>
        <dbReference type="EMBL" id="AYF98473.1"/>
    </source>
</evidence>
<dbReference type="RefSeq" id="WP_120762820.1">
    <property type="nucleotide sequence ID" value="NZ_CP032630.1"/>
</dbReference>
<sequence>MKALLYAGHELLTTDEVADALLDYVVTLPLNQPPERVVIPAVRAGSPVVAELVVTGCTPVAATTTDDPDTSLEGEEYAVQVLRRKTERLAGLGLGLR</sequence>
<accession>A0A387B800</accession>
<dbReference type="AlphaFoldDB" id="A0A387B800"/>
<keyword evidence="2" id="KW-1185">Reference proteome</keyword>
<gene>
    <name evidence="1" type="ORF">D7I47_09530</name>
</gene>
<name>A0A387B800_9MICO</name>
<evidence type="ECO:0000313" key="2">
    <source>
        <dbReference type="Proteomes" id="UP000278886"/>
    </source>
</evidence>
<protein>
    <submittedName>
        <fullName evidence="1">Uncharacterized protein</fullName>
    </submittedName>
</protein>